<gene>
    <name evidence="1" type="ORF">GLOINDRAFT_89523</name>
</gene>
<dbReference type="EMBL" id="KI300515">
    <property type="protein sequence ID" value="ERZ96381.1"/>
    <property type="molecule type" value="Genomic_DNA"/>
</dbReference>
<protein>
    <submittedName>
        <fullName evidence="1">Uncharacterized protein</fullName>
    </submittedName>
</protein>
<proteinExistence type="predicted"/>
<dbReference type="HOGENOM" id="CLU_2102795_0_0_1"/>
<feature type="non-terminal residue" evidence="1">
    <location>
        <position position="1"/>
    </location>
</feature>
<name>U9SMR0_RHIID</name>
<reference evidence="1" key="1">
    <citation type="submission" date="2013-07" db="EMBL/GenBank/DDBJ databases">
        <title>The genome of an arbuscular mycorrhizal fungus provides insights into the evolution of the oldest plant symbiosis.</title>
        <authorList>
            <consortium name="DOE Joint Genome Institute"/>
            <person name="Tisserant E."/>
            <person name="Malbreil M."/>
            <person name="Kuo A."/>
            <person name="Kohler A."/>
            <person name="Symeonidi A."/>
            <person name="Balestrini R."/>
            <person name="Charron P."/>
            <person name="Duensing N."/>
            <person name="Frei-dit-Frey N."/>
            <person name="Gianinazzi-Pearson V."/>
            <person name="Gilbert B."/>
            <person name="Handa Y."/>
            <person name="Hijri M."/>
            <person name="Kaul R."/>
            <person name="Kawaguchi M."/>
            <person name="Krajinski F."/>
            <person name="Lammers P."/>
            <person name="Lapierre D."/>
            <person name="Masclaux F.G."/>
            <person name="Murat C."/>
            <person name="Morin E."/>
            <person name="Ndikumana S."/>
            <person name="Pagni M."/>
            <person name="Petitpierre D."/>
            <person name="Requena N."/>
            <person name="Rosikiewicz P."/>
            <person name="Riley R."/>
            <person name="Saito K."/>
            <person name="San Clemente H."/>
            <person name="Shapiro H."/>
            <person name="van Tuinen D."/>
            <person name="Becard G."/>
            <person name="Bonfante P."/>
            <person name="Paszkowski U."/>
            <person name="Shachar-Hill Y."/>
            <person name="Young J.P."/>
            <person name="Sanders I.R."/>
            <person name="Henrissat B."/>
            <person name="Rensing S.A."/>
            <person name="Grigoriev I.V."/>
            <person name="Corradi N."/>
            <person name="Roux C."/>
            <person name="Martin F."/>
        </authorList>
    </citation>
    <scope>NUCLEOTIDE SEQUENCE</scope>
    <source>
        <strain evidence="1">DAOM 197198</strain>
    </source>
</reference>
<sequence>AGSIGKVDHILKLEIPTLNSDYFEKAERNFNEKISSSHDDVCRKFLKEWIDERIREEDIDYFDYSEFKNVEKIDKKIHKILKKANWKNEKITIVLKKLNNSQISENDFKEFITKII</sequence>
<dbReference type="AlphaFoldDB" id="U9SMR0"/>
<accession>U9SMR0</accession>
<evidence type="ECO:0000313" key="1">
    <source>
        <dbReference type="EMBL" id="ERZ96381.1"/>
    </source>
</evidence>
<organism evidence="1">
    <name type="scientific">Rhizophagus irregularis (strain DAOM 181602 / DAOM 197198 / MUCL 43194)</name>
    <name type="common">Arbuscular mycorrhizal fungus</name>
    <name type="synonym">Glomus intraradices</name>
    <dbReference type="NCBI Taxonomy" id="747089"/>
    <lineage>
        <taxon>Eukaryota</taxon>
        <taxon>Fungi</taxon>
        <taxon>Fungi incertae sedis</taxon>
        <taxon>Mucoromycota</taxon>
        <taxon>Glomeromycotina</taxon>
        <taxon>Glomeromycetes</taxon>
        <taxon>Glomerales</taxon>
        <taxon>Glomeraceae</taxon>
        <taxon>Rhizophagus</taxon>
    </lineage>
</organism>